<protein>
    <submittedName>
        <fullName evidence="1">Uncharacterized protein</fullName>
    </submittedName>
</protein>
<evidence type="ECO:0000313" key="1">
    <source>
        <dbReference type="EMBL" id="CNE73204.1"/>
    </source>
</evidence>
<evidence type="ECO:0000313" key="2">
    <source>
        <dbReference type="Proteomes" id="UP000045824"/>
    </source>
</evidence>
<gene>
    <name evidence="1" type="ORF">ERS008491_02115</name>
</gene>
<accession>A0A0T9LAS1</accession>
<dbReference type="EMBL" id="CPYI01000007">
    <property type="protein sequence ID" value="CNE73204.1"/>
    <property type="molecule type" value="Genomic_DNA"/>
</dbReference>
<reference evidence="1 2" key="1">
    <citation type="submission" date="2015-03" db="EMBL/GenBank/DDBJ databases">
        <authorList>
            <person name="Murphy D."/>
        </authorList>
    </citation>
    <scope>NUCLEOTIDE SEQUENCE [LARGE SCALE GENOMIC DNA]</scope>
    <source>
        <strain evidence="1 2">FCF326</strain>
    </source>
</reference>
<organism evidence="1 2">
    <name type="scientific">Yersinia kristensenii</name>
    <dbReference type="NCBI Taxonomy" id="28152"/>
    <lineage>
        <taxon>Bacteria</taxon>
        <taxon>Pseudomonadati</taxon>
        <taxon>Pseudomonadota</taxon>
        <taxon>Gammaproteobacteria</taxon>
        <taxon>Enterobacterales</taxon>
        <taxon>Yersiniaceae</taxon>
        <taxon>Yersinia</taxon>
    </lineage>
</organism>
<dbReference type="AlphaFoldDB" id="A0A0T9LAS1"/>
<sequence>MPVTQFMRACPQLVRLIEVKKKHLALSKVLLIKVACPLSSESSSDLLLLSFAVKTESFTLSLTLICPK</sequence>
<proteinExistence type="predicted"/>
<dbReference type="Proteomes" id="UP000045824">
    <property type="component" value="Unassembled WGS sequence"/>
</dbReference>
<name>A0A0T9LAS1_YERKR</name>